<proteinExistence type="inferred from homology"/>
<dbReference type="EMBL" id="UOFE01000034">
    <property type="protein sequence ID" value="VAW53391.1"/>
    <property type="molecule type" value="Genomic_DNA"/>
</dbReference>
<dbReference type="InterPro" id="IPR011057">
    <property type="entry name" value="Mss4-like_sf"/>
</dbReference>
<dbReference type="GO" id="GO:0046872">
    <property type="term" value="F:metal ion binding"/>
    <property type="evidence" value="ECO:0007669"/>
    <property type="project" value="UniProtKB-KW"/>
</dbReference>
<dbReference type="GO" id="GO:0016846">
    <property type="term" value="F:carbon-sulfur lyase activity"/>
    <property type="evidence" value="ECO:0007669"/>
    <property type="project" value="InterPro"/>
</dbReference>
<organism evidence="6">
    <name type="scientific">hydrothermal vent metagenome</name>
    <dbReference type="NCBI Taxonomy" id="652676"/>
    <lineage>
        <taxon>unclassified sequences</taxon>
        <taxon>metagenomes</taxon>
        <taxon>ecological metagenomes</taxon>
    </lineage>
</organism>
<protein>
    <recommendedName>
        <fullName evidence="5">CENP-V/GFA domain-containing protein</fullName>
    </recommendedName>
</protein>
<dbReference type="PANTHER" id="PTHR33337">
    <property type="entry name" value="GFA DOMAIN-CONTAINING PROTEIN"/>
    <property type="match status" value="1"/>
</dbReference>
<reference evidence="6" key="1">
    <citation type="submission" date="2018-06" db="EMBL/GenBank/DDBJ databases">
        <authorList>
            <person name="Zhirakovskaya E."/>
        </authorList>
    </citation>
    <scope>NUCLEOTIDE SEQUENCE</scope>
</reference>
<dbReference type="Pfam" id="PF04828">
    <property type="entry name" value="GFA"/>
    <property type="match status" value="1"/>
</dbReference>
<keyword evidence="4" id="KW-0456">Lyase</keyword>
<evidence type="ECO:0000313" key="6">
    <source>
        <dbReference type="EMBL" id="VAW53391.1"/>
    </source>
</evidence>
<dbReference type="Gene3D" id="3.90.1590.10">
    <property type="entry name" value="glutathione-dependent formaldehyde- activating enzyme (gfa)"/>
    <property type="match status" value="1"/>
</dbReference>
<evidence type="ECO:0000256" key="1">
    <source>
        <dbReference type="ARBA" id="ARBA00005495"/>
    </source>
</evidence>
<keyword evidence="3" id="KW-0862">Zinc</keyword>
<feature type="domain" description="CENP-V/GFA" evidence="5">
    <location>
        <begin position="7"/>
        <end position="124"/>
    </location>
</feature>
<dbReference type="AlphaFoldDB" id="A0A3B0WDM4"/>
<evidence type="ECO:0000256" key="2">
    <source>
        <dbReference type="ARBA" id="ARBA00022723"/>
    </source>
</evidence>
<evidence type="ECO:0000256" key="3">
    <source>
        <dbReference type="ARBA" id="ARBA00022833"/>
    </source>
</evidence>
<dbReference type="PROSITE" id="PS51891">
    <property type="entry name" value="CENP_V_GFA"/>
    <property type="match status" value="1"/>
</dbReference>
<sequence>MPDKYFATGHCLCGDIEYTVSSDPVRMGQCHCDDCQRSTGTGHASNAFFKKETVNIKGETSSYESKTDTGSIITRYFCPKCGSRLFGTSNVATNIISISAGTLNDSSWFKANAIVYGKRRPKWDIMAKDILSFKEMPPAAPK</sequence>
<comment type="similarity">
    <text evidence="1">Belongs to the Gfa family.</text>
</comment>
<keyword evidence="2" id="KW-0479">Metal-binding</keyword>
<dbReference type="PANTHER" id="PTHR33337:SF40">
    <property type="entry name" value="CENP-V_GFA DOMAIN-CONTAINING PROTEIN-RELATED"/>
    <property type="match status" value="1"/>
</dbReference>
<name>A0A3B0WDM4_9ZZZZ</name>
<evidence type="ECO:0000256" key="4">
    <source>
        <dbReference type="ARBA" id="ARBA00023239"/>
    </source>
</evidence>
<gene>
    <name evidence="6" type="ORF">MNBD_GAMMA05-340</name>
</gene>
<accession>A0A3B0WDM4</accession>
<dbReference type="InterPro" id="IPR006913">
    <property type="entry name" value="CENP-V/GFA"/>
</dbReference>
<evidence type="ECO:0000259" key="5">
    <source>
        <dbReference type="PROSITE" id="PS51891"/>
    </source>
</evidence>
<dbReference type="SUPFAM" id="SSF51316">
    <property type="entry name" value="Mss4-like"/>
    <property type="match status" value="1"/>
</dbReference>